<dbReference type="OrthoDB" id="8913702at2"/>
<dbReference type="Proteomes" id="UP000298602">
    <property type="component" value="Chromosome"/>
</dbReference>
<evidence type="ECO:0000313" key="3">
    <source>
        <dbReference type="Proteomes" id="UP000298602"/>
    </source>
</evidence>
<reference evidence="2 3" key="1">
    <citation type="submission" date="2019-05" db="EMBL/GenBank/DDBJ databases">
        <title>The Complete Genome Sequence of the n-alkane-degrading Desulfoglaeba alkanexedens ALDC reveals multiple alkylsuccinate synthase gene clusters.</title>
        <authorList>
            <person name="Callaghan A.V."/>
            <person name="Davidova I.A."/>
            <person name="Duncan K.E."/>
            <person name="Morris B."/>
            <person name="McInerney M.J."/>
        </authorList>
    </citation>
    <scope>NUCLEOTIDE SEQUENCE [LARGE SCALE GENOMIC DNA]</scope>
    <source>
        <strain evidence="2 3">ALDC</strain>
    </source>
</reference>
<name>A0A4P8L480_9BACT</name>
<proteinExistence type="predicted"/>
<feature type="transmembrane region" description="Helical" evidence="1">
    <location>
        <begin position="26"/>
        <end position="42"/>
    </location>
</feature>
<sequence length="80" mass="9377">MKIVCNACGYIGDAKEMTKGSRKKEMMLWCCLVLPGLLYTLWRQSSDGRYQGCARCRSTDFRPLKRKEWKQYERSGQLAF</sequence>
<dbReference type="KEGG" id="dax:FDQ92_04975"/>
<dbReference type="AlphaFoldDB" id="A0A4P8L480"/>
<dbReference type="EMBL" id="CP040098">
    <property type="protein sequence ID" value="QCQ21582.1"/>
    <property type="molecule type" value="Genomic_DNA"/>
</dbReference>
<keyword evidence="1" id="KW-0472">Membrane</keyword>
<gene>
    <name evidence="2" type="ORF">FDQ92_04975</name>
</gene>
<evidence type="ECO:0008006" key="4">
    <source>
        <dbReference type="Google" id="ProtNLM"/>
    </source>
</evidence>
<organism evidence="2 3">
    <name type="scientific">Desulfoglaeba alkanexedens ALDC</name>
    <dbReference type="NCBI Taxonomy" id="980445"/>
    <lineage>
        <taxon>Bacteria</taxon>
        <taxon>Pseudomonadati</taxon>
        <taxon>Thermodesulfobacteriota</taxon>
        <taxon>Syntrophobacteria</taxon>
        <taxon>Syntrophobacterales</taxon>
        <taxon>Syntrophobacteraceae</taxon>
        <taxon>Desulfoglaeba</taxon>
    </lineage>
</organism>
<keyword evidence="3" id="KW-1185">Reference proteome</keyword>
<evidence type="ECO:0000256" key="1">
    <source>
        <dbReference type="SAM" id="Phobius"/>
    </source>
</evidence>
<evidence type="ECO:0000313" key="2">
    <source>
        <dbReference type="EMBL" id="QCQ21582.1"/>
    </source>
</evidence>
<dbReference type="RefSeq" id="WP_137423551.1">
    <property type="nucleotide sequence ID" value="NZ_CP040098.1"/>
</dbReference>
<keyword evidence="1" id="KW-0812">Transmembrane</keyword>
<accession>A0A4P8L480</accession>
<keyword evidence="1" id="KW-1133">Transmembrane helix</keyword>
<reference evidence="2 3" key="2">
    <citation type="submission" date="2019-05" db="EMBL/GenBank/DDBJ databases">
        <authorList>
            <person name="Suflita J.M."/>
            <person name="Marks C.R."/>
        </authorList>
    </citation>
    <scope>NUCLEOTIDE SEQUENCE [LARGE SCALE GENOMIC DNA]</scope>
    <source>
        <strain evidence="2 3">ALDC</strain>
    </source>
</reference>
<protein>
    <recommendedName>
        <fullName evidence="4">LITAF domain-containing protein</fullName>
    </recommendedName>
</protein>